<comment type="caution">
    <text evidence="1">The sequence shown here is derived from an EMBL/GenBank/DDBJ whole genome shotgun (WGS) entry which is preliminary data.</text>
</comment>
<evidence type="ECO:0000313" key="2">
    <source>
        <dbReference type="Proteomes" id="UP000245962"/>
    </source>
</evidence>
<organism evidence="1 2">
    <name type="scientific">Marixanthomonas spongiae</name>
    <dbReference type="NCBI Taxonomy" id="2174845"/>
    <lineage>
        <taxon>Bacteria</taxon>
        <taxon>Pseudomonadati</taxon>
        <taxon>Bacteroidota</taxon>
        <taxon>Flavobacteriia</taxon>
        <taxon>Flavobacteriales</taxon>
        <taxon>Flavobacteriaceae</taxon>
        <taxon>Marixanthomonas</taxon>
    </lineage>
</organism>
<dbReference type="Gene3D" id="1.10.510.10">
    <property type="entry name" value="Transferase(Phosphotransferase) domain 1"/>
    <property type="match status" value="1"/>
</dbReference>
<dbReference type="EMBL" id="QEHR01000005">
    <property type="protein sequence ID" value="PVW14589.1"/>
    <property type="molecule type" value="Genomic_DNA"/>
</dbReference>
<name>A0A2U0I0G6_9FLAO</name>
<proteinExistence type="predicted"/>
<dbReference type="Pfam" id="PF06293">
    <property type="entry name" value="Kdo"/>
    <property type="match status" value="1"/>
</dbReference>
<dbReference type="Proteomes" id="UP000245962">
    <property type="component" value="Unassembled WGS sequence"/>
</dbReference>
<dbReference type="OrthoDB" id="9773772at2"/>
<reference evidence="1 2" key="1">
    <citation type="submission" date="2018-04" db="EMBL/GenBank/DDBJ databases">
        <title>Marixanthomonas spongiae HN-E44 sp. nov., isolated from a marine sponge.</title>
        <authorList>
            <person name="Luo L."/>
            <person name="Zhuang L."/>
        </authorList>
    </citation>
    <scope>NUCLEOTIDE SEQUENCE [LARGE SCALE GENOMIC DNA]</scope>
    <source>
        <strain evidence="1 2">HN-E44</strain>
    </source>
</reference>
<evidence type="ECO:0000313" key="1">
    <source>
        <dbReference type="EMBL" id="PVW14589.1"/>
    </source>
</evidence>
<dbReference type="InterPro" id="IPR011009">
    <property type="entry name" value="Kinase-like_dom_sf"/>
</dbReference>
<gene>
    <name evidence="1" type="ORF">DDV96_08645</name>
</gene>
<dbReference type="RefSeq" id="WP_116694361.1">
    <property type="nucleotide sequence ID" value="NZ_QEHR01000005.1"/>
</dbReference>
<accession>A0A2U0I0G6</accession>
<dbReference type="SUPFAM" id="SSF56112">
    <property type="entry name" value="Protein kinase-like (PK-like)"/>
    <property type="match status" value="1"/>
</dbReference>
<sequence length="250" mass="29652">MKKQFSEKYKPQEKEILKILGSFENKGQPLGKGDRNVIKVFPLGNETINIKSFKVPNLINKVVYNFFRKSKAERSFLNASYLLKHNIGTPYPVAFLEQDNPVFFGKSYYISEHQAVDLTYRELVENPDYPERETILRQFTAFTHNLHENRILFKDHSPGNTLIKKTENGFKFYLVDLNRMDFKDLTFHERIKNFSRLSPHKEMVAIMSDEYAKITGQPYEKVFGLMWGLTEKFQMKFYRKKKLKQKLKLK</sequence>
<keyword evidence="2" id="KW-1185">Reference proteome</keyword>
<dbReference type="AlphaFoldDB" id="A0A2U0I0G6"/>
<protein>
    <submittedName>
        <fullName evidence="1">Kdo domain containing protein</fullName>
    </submittedName>
</protein>